<dbReference type="InParanoid" id="Q02701"/>
<geneLocation type="mitochondrion" evidence="2"/>
<organism evidence="2 3">
    <name type="scientific">Podospora anserina (strain S / ATCC MYA-4624 / DSM 980 / FGSC 10383)</name>
    <name type="common">Pleurage anserina</name>
    <dbReference type="NCBI Taxonomy" id="515849"/>
    <lineage>
        <taxon>Eukaryota</taxon>
        <taxon>Fungi</taxon>
        <taxon>Dikarya</taxon>
        <taxon>Ascomycota</taxon>
        <taxon>Pezizomycotina</taxon>
        <taxon>Sordariomycetes</taxon>
        <taxon>Sordariomycetidae</taxon>
        <taxon>Sordariales</taxon>
        <taxon>Podosporaceae</taxon>
        <taxon>Podospora</taxon>
        <taxon>Podospora anserina</taxon>
    </lineage>
</organism>
<proteinExistence type="predicted"/>
<feature type="non-terminal residue" evidence="2">
    <location>
        <position position="1"/>
    </location>
</feature>
<dbReference type="Proteomes" id="UP000001197">
    <property type="component" value="Mitochondrion"/>
</dbReference>
<evidence type="ECO:0000313" key="3">
    <source>
        <dbReference type="Proteomes" id="UP000001197"/>
    </source>
</evidence>
<keyword evidence="1" id="KW-0812">Transmembrane</keyword>
<protein>
    <submittedName>
        <fullName evidence="2">Complete mitochondrial genome</fullName>
    </submittedName>
</protein>
<evidence type="ECO:0000256" key="1">
    <source>
        <dbReference type="SAM" id="Phobius"/>
    </source>
</evidence>
<feature type="transmembrane region" description="Helical" evidence="1">
    <location>
        <begin position="44"/>
        <end position="65"/>
    </location>
</feature>
<sequence length="135" mass="15503">GAKGELEYFLIWISDICAQAIKWEVQALACTALPKIFVVLWKHLWALLKVYLVNELVFLFLILCVGRKLMKTLQLFRLPKDHNIANIPIVKKQSPTLLAKKADIELWLAAILVNQKLTNRYEQTPTPSHPTNINK</sequence>
<evidence type="ECO:0000313" key="2">
    <source>
        <dbReference type="EMBL" id="CAA38838.1"/>
    </source>
</evidence>
<keyword evidence="3" id="KW-1185">Reference proteome</keyword>
<keyword evidence="1" id="KW-0472">Membrane</keyword>
<keyword evidence="2" id="KW-0496">Mitochondrion</keyword>
<keyword evidence="1" id="KW-1133">Transmembrane helix</keyword>
<name>Q02701_PODAN</name>
<dbReference type="EMBL" id="X55026">
    <property type="protein sequence ID" value="CAA38838.1"/>
    <property type="molecule type" value="Genomic_DNA"/>
</dbReference>
<reference evidence="2 3" key="1">
    <citation type="journal article" date="1990" name="Curr. Genet.">
        <title>The complete DNA sequence of the mitochondrial genome of Podospora anserina.</title>
        <authorList>
            <person name="Cummings D.J."/>
            <person name="McNally K.L."/>
            <person name="Domenico J.M."/>
            <person name="Matsuura E.T."/>
        </authorList>
    </citation>
    <scope>NUCLEOTIDE SEQUENCE [LARGE SCALE GENOMIC DNA]</scope>
    <source>
        <strain evidence="3">s</strain>
    </source>
</reference>
<accession>Q02701</accession>
<dbReference type="AlphaFoldDB" id="Q02701"/>